<proteinExistence type="predicted"/>
<sequence length="201" mass="22422">MPITEMLHPPYGTIIVLNGPSSAGKSTLSKYLCENLAEHHLHIELDAFRNMEPANYWDVEKQMTQVRVAALCRAINATAATFSRHGQAVIVDHVLSSDAWHYMLEDLIGLPVLTVGVFCSLDILTERELTRGDRKIGLAKSQFDSIHANRHYDYVVDTSSSSALDCAQSVLEWLQRRPTPTAFAKMHPQFSDNANLTKTGQ</sequence>
<evidence type="ECO:0000256" key="1">
    <source>
        <dbReference type="PIRSR" id="PIRSR007531-1"/>
    </source>
</evidence>
<feature type="binding site" evidence="2">
    <location>
        <begin position="19"/>
        <end position="26"/>
    </location>
    <ligand>
        <name>ATP</name>
        <dbReference type="ChEBI" id="CHEBI:30616"/>
    </ligand>
</feature>
<keyword evidence="4" id="KW-1185">Reference proteome</keyword>
<keyword evidence="3" id="KW-0808">Transferase</keyword>
<feature type="active site" evidence="1">
    <location>
        <position position="46"/>
    </location>
</feature>
<dbReference type="Gene3D" id="3.40.50.300">
    <property type="entry name" value="P-loop containing nucleotide triphosphate hydrolases"/>
    <property type="match status" value="1"/>
</dbReference>
<organism evidence="3 4">
    <name type="scientific">Pandoraea horticolens</name>
    <dbReference type="NCBI Taxonomy" id="2508298"/>
    <lineage>
        <taxon>Bacteria</taxon>
        <taxon>Pseudomonadati</taxon>
        <taxon>Pseudomonadota</taxon>
        <taxon>Betaproteobacteria</taxon>
        <taxon>Burkholderiales</taxon>
        <taxon>Burkholderiaceae</taxon>
        <taxon>Pandoraea</taxon>
    </lineage>
</organism>
<dbReference type="RefSeq" id="WP_174995800.1">
    <property type="nucleotide sequence ID" value="NZ_CABPSM010000013.1"/>
</dbReference>
<dbReference type="InterPro" id="IPR012853">
    <property type="entry name" value="CPT"/>
</dbReference>
<reference evidence="3 4" key="1">
    <citation type="submission" date="2019-08" db="EMBL/GenBank/DDBJ databases">
        <authorList>
            <person name="Peeters C."/>
        </authorList>
    </citation>
    <scope>NUCLEOTIDE SEQUENCE [LARGE SCALE GENOMIC DNA]</scope>
    <source>
        <strain evidence="3 4">LMG 31112</strain>
    </source>
</reference>
<dbReference type="Pfam" id="PF07931">
    <property type="entry name" value="CPT"/>
    <property type="match status" value="1"/>
</dbReference>
<accession>A0A5E4XQB4</accession>
<dbReference type="EMBL" id="CABPSM010000013">
    <property type="protein sequence ID" value="VVE38514.1"/>
    <property type="molecule type" value="Genomic_DNA"/>
</dbReference>
<dbReference type="Proteomes" id="UP000343317">
    <property type="component" value="Unassembled WGS sequence"/>
</dbReference>
<gene>
    <name evidence="3" type="ORF">PHO31112_04019</name>
</gene>
<evidence type="ECO:0000256" key="2">
    <source>
        <dbReference type="PIRSR" id="PIRSR007531-2"/>
    </source>
</evidence>
<evidence type="ECO:0000313" key="4">
    <source>
        <dbReference type="Proteomes" id="UP000343317"/>
    </source>
</evidence>
<dbReference type="SUPFAM" id="SSF52540">
    <property type="entry name" value="P-loop containing nucleoside triphosphate hydrolases"/>
    <property type="match status" value="1"/>
</dbReference>
<name>A0A5E4XQB4_9BURK</name>
<dbReference type="AlphaFoldDB" id="A0A5E4XQB4"/>
<dbReference type="GO" id="GO:0016740">
    <property type="term" value="F:transferase activity"/>
    <property type="evidence" value="ECO:0007669"/>
    <property type="project" value="UniProtKB-KW"/>
</dbReference>
<dbReference type="PIRSF" id="PIRSF007531">
    <property type="entry name" value="CPT"/>
    <property type="match status" value="1"/>
</dbReference>
<evidence type="ECO:0000313" key="3">
    <source>
        <dbReference type="EMBL" id="VVE38514.1"/>
    </source>
</evidence>
<dbReference type="GO" id="GO:0005524">
    <property type="term" value="F:ATP binding"/>
    <property type="evidence" value="ECO:0007669"/>
    <property type="project" value="InterPro"/>
</dbReference>
<dbReference type="InterPro" id="IPR027417">
    <property type="entry name" value="P-loop_NTPase"/>
</dbReference>
<protein>
    <submittedName>
        <fullName evidence="3">Chloramphenicol phosphotransferase family protein</fullName>
    </submittedName>
</protein>